<dbReference type="PANTHER" id="PTHR42957:SF1">
    <property type="entry name" value="HELICASE MJ1565-RELATED"/>
    <property type="match status" value="1"/>
</dbReference>
<organism evidence="3 4">
    <name type="scientific">Marinicella pacifica</name>
    <dbReference type="NCBI Taxonomy" id="1171543"/>
    <lineage>
        <taxon>Bacteria</taxon>
        <taxon>Pseudomonadati</taxon>
        <taxon>Pseudomonadota</taxon>
        <taxon>Gammaproteobacteria</taxon>
        <taxon>Lysobacterales</taxon>
        <taxon>Marinicellaceae</taxon>
        <taxon>Marinicella</taxon>
    </lineage>
</organism>
<feature type="transmembrane region" description="Helical" evidence="1">
    <location>
        <begin position="7"/>
        <end position="24"/>
    </location>
</feature>
<keyword evidence="1" id="KW-1133">Transmembrane helix</keyword>
<protein>
    <recommendedName>
        <fullName evidence="2">Helicase HerA central domain-containing protein</fullName>
    </recommendedName>
</protein>
<dbReference type="SUPFAM" id="SSF52540">
    <property type="entry name" value="P-loop containing nucleoside triphosphate hydrolases"/>
    <property type="match status" value="1"/>
</dbReference>
<dbReference type="Gene3D" id="3.40.50.300">
    <property type="entry name" value="P-loop containing nucleotide triphosphate hydrolases"/>
    <property type="match status" value="1"/>
</dbReference>
<evidence type="ECO:0000313" key="4">
    <source>
        <dbReference type="Proteomes" id="UP000605253"/>
    </source>
</evidence>
<keyword evidence="1" id="KW-0472">Membrane</keyword>
<evidence type="ECO:0000259" key="2">
    <source>
        <dbReference type="Pfam" id="PF01935"/>
    </source>
</evidence>
<comment type="caution">
    <text evidence="3">The sequence shown here is derived from an EMBL/GenBank/DDBJ whole genome shotgun (WGS) entry which is preliminary data.</text>
</comment>
<dbReference type="EMBL" id="BMEO01000001">
    <property type="protein sequence ID" value="GGF84633.1"/>
    <property type="molecule type" value="Genomic_DNA"/>
</dbReference>
<keyword evidence="4" id="KW-1185">Reference proteome</keyword>
<keyword evidence="1" id="KW-0812">Transmembrane</keyword>
<accession>A0A917CGB1</accession>
<feature type="domain" description="Helicase HerA central" evidence="2">
    <location>
        <begin position="392"/>
        <end position="468"/>
    </location>
</feature>
<evidence type="ECO:0000313" key="3">
    <source>
        <dbReference type="EMBL" id="GGF84633.1"/>
    </source>
</evidence>
<evidence type="ECO:0000256" key="1">
    <source>
        <dbReference type="SAM" id="Phobius"/>
    </source>
</evidence>
<reference evidence="3" key="1">
    <citation type="journal article" date="2014" name="Int. J. Syst. Evol. Microbiol.">
        <title>Complete genome sequence of Corynebacterium casei LMG S-19264T (=DSM 44701T), isolated from a smear-ripened cheese.</title>
        <authorList>
            <consortium name="US DOE Joint Genome Institute (JGI-PGF)"/>
            <person name="Walter F."/>
            <person name="Albersmeier A."/>
            <person name="Kalinowski J."/>
            <person name="Ruckert C."/>
        </authorList>
    </citation>
    <scope>NUCLEOTIDE SEQUENCE</scope>
    <source>
        <strain evidence="3">CGMCC 1.12181</strain>
    </source>
</reference>
<dbReference type="PANTHER" id="PTHR42957">
    <property type="entry name" value="HELICASE MJ1565-RELATED"/>
    <property type="match status" value="1"/>
</dbReference>
<sequence>MRRRHRLIFLGISLIILIGVGFYAKGNFDFLLNDFWFTSGFLLLILLSLIDQPHFSTDANVFINGVAGGISLLLVEQEFRTPIFWFFLSGVGYLAISSYLLMWNRSQALPMENKLIQFVSRINRLIGKPQALFSAFFLWGALIQFGMSTKGFNALLLYWVIFMILNVPSIASTIDQLFERNTEFNAENAIGKIFSVQSGNIYLAKLFKKQKVTPFSFVEFKHNNEIKFGLVLDHTVLEEEEWFKFLSSNEINKCFNKDVLKSKFVNGVVYKNKEQPNTGITEKLVGVVSENSNIGSLKFTYNSKIPVQEGQLVEVNINNCLVYYQIVEGTTRIDSLEEKNQSSFITGEAIQLGSWNHESTSFDKFGWVPVNNSTVKLASEIEDVQVEDGELKIGHIPNSNFPVILSKELALTHHTAVLGVTGTGKSVFSRNLIREYLKDEDVKVICIDFTGEYIDAFKDLKTCKTINDNDSTQIFNLLDEVVKESDKGYKKDQTVIDEYKRESAKLFKKSLEDFLKGDDVLSIFELPDVSNSWSILEYTRIFFRILFFLAKKEQSFGKKVCIVLEEAHTIIPEPTSLGVSDFASKAAVNSIAQIALQGRKYNIGLLVIAQRTANVSKTVLTQCNTIISFQEFDKTSSEFLANYFGEGIANTLPNLKFRQAIAAGKAMKSNVPMIFEVPEIDENLYKNSENGI</sequence>
<dbReference type="Proteomes" id="UP000605253">
    <property type="component" value="Unassembled WGS sequence"/>
</dbReference>
<feature type="transmembrane region" description="Helical" evidence="1">
    <location>
        <begin position="151"/>
        <end position="171"/>
    </location>
</feature>
<proteinExistence type="predicted"/>
<dbReference type="InterPro" id="IPR027417">
    <property type="entry name" value="P-loop_NTPase"/>
</dbReference>
<dbReference type="Pfam" id="PF01935">
    <property type="entry name" value="DUF87"/>
    <property type="match status" value="1"/>
</dbReference>
<dbReference type="InterPro" id="IPR008571">
    <property type="entry name" value="HerA-like"/>
</dbReference>
<feature type="transmembrane region" description="Helical" evidence="1">
    <location>
        <begin position="83"/>
        <end position="104"/>
    </location>
</feature>
<name>A0A917CGB1_9GAMM</name>
<gene>
    <name evidence="3" type="ORF">GCM10011365_01990</name>
</gene>
<dbReference type="InterPro" id="IPR002789">
    <property type="entry name" value="HerA_central"/>
</dbReference>
<reference evidence="3" key="2">
    <citation type="submission" date="2020-09" db="EMBL/GenBank/DDBJ databases">
        <authorList>
            <person name="Sun Q."/>
            <person name="Zhou Y."/>
        </authorList>
    </citation>
    <scope>NUCLEOTIDE SEQUENCE</scope>
    <source>
        <strain evidence="3">CGMCC 1.12181</strain>
    </source>
</reference>
<dbReference type="RefSeq" id="WP_188363798.1">
    <property type="nucleotide sequence ID" value="NZ_BAABJF010000011.1"/>
</dbReference>
<dbReference type="AlphaFoldDB" id="A0A917CGB1"/>